<comment type="caution">
    <text evidence="1">The sequence shown here is derived from an EMBL/GenBank/DDBJ whole genome shotgun (WGS) entry which is preliminary data.</text>
</comment>
<evidence type="ECO:0000313" key="1">
    <source>
        <dbReference type="EMBL" id="KAI5653045.1"/>
    </source>
</evidence>
<gene>
    <name evidence="1" type="ORF">M9H77_30232</name>
</gene>
<name>A0ACB9ZYJ1_CATRO</name>
<organism evidence="1 2">
    <name type="scientific">Catharanthus roseus</name>
    <name type="common">Madagascar periwinkle</name>
    <name type="synonym">Vinca rosea</name>
    <dbReference type="NCBI Taxonomy" id="4058"/>
    <lineage>
        <taxon>Eukaryota</taxon>
        <taxon>Viridiplantae</taxon>
        <taxon>Streptophyta</taxon>
        <taxon>Embryophyta</taxon>
        <taxon>Tracheophyta</taxon>
        <taxon>Spermatophyta</taxon>
        <taxon>Magnoliopsida</taxon>
        <taxon>eudicotyledons</taxon>
        <taxon>Gunneridae</taxon>
        <taxon>Pentapetalae</taxon>
        <taxon>asterids</taxon>
        <taxon>lamiids</taxon>
        <taxon>Gentianales</taxon>
        <taxon>Apocynaceae</taxon>
        <taxon>Rauvolfioideae</taxon>
        <taxon>Vinceae</taxon>
        <taxon>Catharanthinae</taxon>
        <taxon>Catharanthus</taxon>
    </lineage>
</organism>
<dbReference type="Proteomes" id="UP001060085">
    <property type="component" value="Linkage Group LG07"/>
</dbReference>
<proteinExistence type="predicted"/>
<sequence>MEDMRRDITNISVEQIGQSNIRGHDNPHTQRGYGNYNYHGSFERRVQAPISSMIVVDTPLLEVEEEEAKPTIYPTVAGRILVKEYFESSTYRRFTKQLNGVY</sequence>
<evidence type="ECO:0000313" key="2">
    <source>
        <dbReference type="Proteomes" id="UP001060085"/>
    </source>
</evidence>
<reference evidence="2" key="1">
    <citation type="journal article" date="2023" name="Nat. Plants">
        <title>Single-cell RNA sequencing provides a high-resolution roadmap for understanding the multicellular compartmentation of specialized metabolism.</title>
        <authorList>
            <person name="Sun S."/>
            <person name="Shen X."/>
            <person name="Li Y."/>
            <person name="Li Y."/>
            <person name="Wang S."/>
            <person name="Li R."/>
            <person name="Zhang H."/>
            <person name="Shen G."/>
            <person name="Guo B."/>
            <person name="Wei J."/>
            <person name="Xu J."/>
            <person name="St-Pierre B."/>
            <person name="Chen S."/>
            <person name="Sun C."/>
        </authorList>
    </citation>
    <scope>NUCLEOTIDE SEQUENCE [LARGE SCALE GENOMIC DNA]</scope>
</reference>
<accession>A0ACB9ZYJ1</accession>
<keyword evidence="2" id="KW-1185">Reference proteome</keyword>
<protein>
    <submittedName>
        <fullName evidence="1">Uncharacterized protein</fullName>
    </submittedName>
</protein>
<dbReference type="EMBL" id="CM044707">
    <property type="protein sequence ID" value="KAI5653045.1"/>
    <property type="molecule type" value="Genomic_DNA"/>
</dbReference>